<accession>A0AAE3B9T1</accession>
<proteinExistence type="predicted"/>
<sequence length="404" mass="44411">MTLPNSHPLSQIKRVSVDYESGTVSILHTDGQMVIDQIPVQPDNGLVTRSTFVPANSLMEIIAGGETVTIVLGTAQELVMAPVVYLDQNHWIDFARWHKNPSSIDRSKVSFFETLARAADEERAIVPLSSAHLVETSKRAGATRLELAATMLRYSRGWQLRSVLGLRRAELRAMFGGAAVTKEDAVTLTPEAIFDGATNQPLGRELGPELGGLVRRQTWATVLVSLLLDHQRGTDGAGVAARWAESFTPLAKSLRGNARAKPRSRDLTRTRFFSDLGSDLPAAARDSGMSSERFGEWLQDDAETAVAMIPGLGRLREVMHLRLSNADDKWEQNDLNDWMYLSYAAGYCDLVLGEKKSINYLRRAAARCSSGAILHRRASEAVIDLETLLASKKQAVEDLGSRRS</sequence>
<evidence type="ECO:0000313" key="1">
    <source>
        <dbReference type="EMBL" id="MBM4714205.1"/>
    </source>
</evidence>
<name>A0AAE3B9T1_RHOHA</name>
<reference evidence="1" key="1">
    <citation type="submission" date="2019-11" db="EMBL/GenBank/DDBJ databases">
        <title>Spread of Macrolides and rifampicin resistant Rhodococcus equi in clinical isolates in the USA.</title>
        <authorList>
            <person name="Alvarez-Narvaez S."/>
            <person name="Huber L."/>
            <person name="Cohen N.D."/>
            <person name="Slovis N."/>
            <person name="Greiter M."/>
            <person name="Giguere S."/>
            <person name="Hart K."/>
        </authorList>
    </citation>
    <scope>NUCLEOTIDE SEQUENCE</scope>
    <source>
        <strain evidence="1">Lh_5</strain>
    </source>
</reference>
<organism evidence="1 2">
    <name type="scientific">Rhodococcus hoagii</name>
    <name type="common">Corynebacterium equii</name>
    <dbReference type="NCBI Taxonomy" id="43767"/>
    <lineage>
        <taxon>Bacteria</taxon>
        <taxon>Bacillati</taxon>
        <taxon>Actinomycetota</taxon>
        <taxon>Actinomycetes</taxon>
        <taxon>Mycobacteriales</taxon>
        <taxon>Nocardiaceae</taxon>
        <taxon>Prescottella</taxon>
    </lineage>
</organism>
<dbReference type="EMBL" id="WUYC01000001">
    <property type="protein sequence ID" value="MBM4714205.1"/>
    <property type="molecule type" value="Genomic_DNA"/>
</dbReference>
<comment type="caution">
    <text evidence="1">The sequence shown here is derived from an EMBL/GenBank/DDBJ whole genome shotgun (WGS) entry which is preliminary data.</text>
</comment>
<dbReference type="Proteomes" id="UP000706122">
    <property type="component" value="Unassembled WGS sequence"/>
</dbReference>
<gene>
    <name evidence="1" type="ORF">GS551_08300</name>
</gene>
<dbReference type="AlphaFoldDB" id="A0AAE3B9T1"/>
<evidence type="ECO:0000313" key="2">
    <source>
        <dbReference type="Proteomes" id="UP000706122"/>
    </source>
</evidence>
<protein>
    <submittedName>
        <fullName evidence="1">Uncharacterized protein</fullName>
    </submittedName>
</protein>